<comment type="caution">
    <text evidence="2">The sequence shown here is derived from an EMBL/GenBank/DDBJ whole genome shotgun (WGS) entry which is preliminary data.</text>
</comment>
<dbReference type="RefSeq" id="WP_258810067.1">
    <property type="nucleotide sequence ID" value="NZ_JANUGU010000001.1"/>
</dbReference>
<name>A0ABT2CSD9_9BURK</name>
<feature type="transmembrane region" description="Helical" evidence="1">
    <location>
        <begin position="147"/>
        <end position="166"/>
    </location>
</feature>
<feature type="transmembrane region" description="Helical" evidence="1">
    <location>
        <begin position="108"/>
        <end position="127"/>
    </location>
</feature>
<dbReference type="EMBL" id="JANUGU010000001">
    <property type="protein sequence ID" value="MCS0656897.1"/>
    <property type="molecule type" value="Genomic_DNA"/>
</dbReference>
<dbReference type="PANTHER" id="PTHR40031:SF1">
    <property type="entry name" value="MEMBRANE-BOUND METAL-DEPENDENT HYDROLASE"/>
    <property type="match status" value="1"/>
</dbReference>
<keyword evidence="1" id="KW-0472">Membrane</keyword>
<proteinExistence type="predicted"/>
<feature type="transmembrane region" description="Helical" evidence="1">
    <location>
        <begin position="194"/>
        <end position="214"/>
    </location>
</feature>
<evidence type="ECO:0000313" key="2">
    <source>
        <dbReference type="EMBL" id="MCS0656897.1"/>
    </source>
</evidence>
<dbReference type="InterPro" id="IPR007404">
    <property type="entry name" value="YdjM-like"/>
</dbReference>
<keyword evidence="3" id="KW-1185">Reference proteome</keyword>
<dbReference type="PANTHER" id="PTHR40031">
    <property type="entry name" value="HYPOTHETICAL MEMBRANE SPANNING PROTEIN"/>
    <property type="match status" value="1"/>
</dbReference>
<feature type="transmembrane region" description="Helical" evidence="1">
    <location>
        <begin position="173"/>
        <end position="188"/>
    </location>
</feature>
<keyword evidence="1" id="KW-0812">Transmembrane</keyword>
<sequence>MDNISHSLAGLALGELVERSLPADTDPLRARVRHRLLLVSCWAASNFPDLDLLLTPLAPRPLGYLLQHRGHTHTLVGLLPQAVLLLAAIWLLWPAARTLLRSSPVTRGGLLAAVAGGLLLHIGMDYLNVYGVHPFYPFDNRWVYGDLVFIVEPAFWVAFGVPLAMLAGRRARWLWLGLLALVLAGFMLRDYLEWWSLAGLAAGGLLLAVVQAWATGRSRRGLAAGWALLGVFLGGQLVAEREARALVMQQAGDGRLLDVALSAFPANPVCWSLVTVAQDDDGQQMVLRRGLLSLLPGLVPAYACPSPIGGTTSRAAPSEGIAWQWTQSVPLARLRSLHQQDCAVDAWLRFARAPSLQGERATDLRFGPPGAPNFSTLQLSSVKRCSFNVPPWDYPRADVLGVAAH</sequence>
<protein>
    <submittedName>
        <fullName evidence="2">Metal-dependent hydrolase</fullName>
    </submittedName>
</protein>
<keyword evidence="2" id="KW-0378">Hydrolase</keyword>
<dbReference type="Pfam" id="PF04307">
    <property type="entry name" value="YdjM"/>
    <property type="match status" value="1"/>
</dbReference>
<feature type="transmembrane region" description="Helical" evidence="1">
    <location>
        <begin position="78"/>
        <end position="96"/>
    </location>
</feature>
<evidence type="ECO:0000256" key="1">
    <source>
        <dbReference type="SAM" id="Phobius"/>
    </source>
</evidence>
<organism evidence="2 3">
    <name type="scientific">Massilia terrae</name>
    <dbReference type="NCBI Taxonomy" id="1811224"/>
    <lineage>
        <taxon>Bacteria</taxon>
        <taxon>Pseudomonadati</taxon>
        <taxon>Pseudomonadota</taxon>
        <taxon>Betaproteobacteria</taxon>
        <taxon>Burkholderiales</taxon>
        <taxon>Oxalobacteraceae</taxon>
        <taxon>Telluria group</taxon>
        <taxon>Massilia</taxon>
    </lineage>
</organism>
<dbReference type="GO" id="GO:0016787">
    <property type="term" value="F:hydrolase activity"/>
    <property type="evidence" value="ECO:0007669"/>
    <property type="project" value="UniProtKB-KW"/>
</dbReference>
<evidence type="ECO:0000313" key="3">
    <source>
        <dbReference type="Proteomes" id="UP001204621"/>
    </source>
</evidence>
<dbReference type="Proteomes" id="UP001204621">
    <property type="component" value="Unassembled WGS sequence"/>
</dbReference>
<keyword evidence="1" id="KW-1133">Transmembrane helix</keyword>
<accession>A0ABT2CSD9</accession>
<feature type="transmembrane region" description="Helical" evidence="1">
    <location>
        <begin position="221"/>
        <end position="239"/>
    </location>
</feature>
<gene>
    <name evidence="2" type="ORF">NX778_02345</name>
</gene>
<dbReference type="InterPro" id="IPR053170">
    <property type="entry name" value="Transcription_regulator"/>
</dbReference>
<reference evidence="2 3" key="1">
    <citation type="submission" date="2022-08" db="EMBL/GenBank/DDBJ databases">
        <title>Reclassification of Massilia species as members of the genera Telluria, Duganella, Pseudoduganella, Mokoshia gen. nov. and Zemynaea gen. nov. using orthogonal and non-orthogonal genome-based approaches.</title>
        <authorList>
            <person name="Bowman J.P."/>
        </authorList>
    </citation>
    <scope>NUCLEOTIDE SEQUENCE [LARGE SCALE GENOMIC DNA]</scope>
    <source>
        <strain evidence="2 3">JCM 31606</strain>
    </source>
</reference>